<evidence type="ECO:0000313" key="1">
    <source>
        <dbReference type="EMBL" id="RRT87517.1"/>
    </source>
</evidence>
<dbReference type="EMBL" id="RHPO01000052">
    <property type="protein sequence ID" value="RRT87517.1"/>
    <property type="molecule type" value="Genomic_DNA"/>
</dbReference>
<comment type="caution">
    <text evidence="1">The sequence shown here is derived from an EMBL/GenBank/DDBJ whole genome shotgun (WGS) entry which is preliminary data.</text>
</comment>
<dbReference type="AlphaFoldDB" id="A0A427BF85"/>
<accession>A0A427BF85</accession>
<sequence length="322" mass="38340">MQIFYSKLMIMVDLLKLRTSNHQIINSLLLHPDFIECKPINNYYTSLRQIDGFKIGLHFRKAIEKGFEIGYGYVDVLISPHYHKNNYQHNGDNFTPMECIKSINEILNYLEIEEEEGKDLQVVNIEFGLNIIPNSDARLIFDGLLLYKRSKFSIKYEDIETFKISEATKYKEIKVYLKGIQFLDFPSYNIDLNTIRFEVRSKKREFIKKLGIYTVCDLMEIKTYKNLFKEILTEWDLVLLVNRQYDKTQIKEKYLAFLDDCNSLEYWIDLIASKHRNTFLKTKIKYYKILTAKNNLHTEIKAKIIDKIDIFFSMQIVHREPA</sequence>
<name>A0A427BF85_9FLAO</name>
<proteinExistence type="predicted"/>
<dbReference type="Proteomes" id="UP000267844">
    <property type="component" value="Unassembled WGS sequence"/>
</dbReference>
<evidence type="ECO:0000313" key="2">
    <source>
        <dbReference type="Proteomes" id="UP000267844"/>
    </source>
</evidence>
<gene>
    <name evidence="1" type="ORF">EGI89_14530</name>
</gene>
<protein>
    <submittedName>
        <fullName evidence="1">Uncharacterized protein</fullName>
    </submittedName>
</protein>
<reference evidence="1 2" key="1">
    <citation type="submission" date="2018-10" db="EMBL/GenBank/DDBJ databases">
        <title>Transmission dynamics of multidrug resistant bacteria on intensive care unit surfaces.</title>
        <authorList>
            <person name="D'Souza A.W."/>
            <person name="Potter R.F."/>
            <person name="Wallace M."/>
            <person name="Shupe A."/>
            <person name="Patel S."/>
            <person name="Sun S."/>
            <person name="Gul D."/>
            <person name="Kwon J.H."/>
            <person name="Andleeb S."/>
            <person name="Burnham C.-A.D."/>
            <person name="Dantas G."/>
        </authorList>
    </citation>
    <scope>NUCLEOTIDE SEQUENCE [LARGE SCALE GENOMIC DNA]</scope>
    <source>
        <strain evidence="1 2">WF_348</strain>
    </source>
</reference>
<organism evidence="1 2">
    <name type="scientific">Empedobacter falsenii</name>
    <dbReference type="NCBI Taxonomy" id="343874"/>
    <lineage>
        <taxon>Bacteria</taxon>
        <taxon>Pseudomonadati</taxon>
        <taxon>Bacteroidota</taxon>
        <taxon>Flavobacteriia</taxon>
        <taxon>Flavobacteriales</taxon>
        <taxon>Weeksellaceae</taxon>
        <taxon>Empedobacter</taxon>
    </lineage>
</organism>